<dbReference type="CDD" id="cd07989">
    <property type="entry name" value="LPLAT_AGPAT-like"/>
    <property type="match status" value="1"/>
</dbReference>
<dbReference type="RefSeq" id="WP_254920392.1">
    <property type="nucleotide sequence ID" value="NZ_FZNO01000003.1"/>
</dbReference>
<keyword evidence="2 5" id="KW-0012">Acyltransferase</keyword>
<dbReference type="EMBL" id="FZNO01000003">
    <property type="protein sequence ID" value="SNR34202.1"/>
    <property type="molecule type" value="Genomic_DNA"/>
</dbReference>
<dbReference type="PANTHER" id="PTHR10434">
    <property type="entry name" value="1-ACYL-SN-GLYCEROL-3-PHOSPHATE ACYLTRANSFERASE"/>
    <property type="match status" value="1"/>
</dbReference>
<organism evidence="5 6">
    <name type="scientific">Blastococcus mobilis</name>
    <dbReference type="NCBI Taxonomy" id="1938746"/>
    <lineage>
        <taxon>Bacteria</taxon>
        <taxon>Bacillati</taxon>
        <taxon>Actinomycetota</taxon>
        <taxon>Actinomycetes</taxon>
        <taxon>Geodermatophilales</taxon>
        <taxon>Geodermatophilaceae</taxon>
        <taxon>Blastococcus</taxon>
    </lineage>
</organism>
<sequence length="253" mass="27473">MLFYWFLKFVGIGPLVHAVFRPRAEGAEHVPATGAVILASNHLSAADWIFMPLQLKRRVTFLAKAEYFTGKGLKGAAQRAFFSGAGQVPIDRSSASAAENAIQTGLRILREGKVLGIYPEGTRSPDGRLFRGKTGVARMALETGAPVVPVAMIYSKRKLPFGKSLMRVRVRFGAPLDFSRYEGMSGDRFVERSITDEIMYEIMQLSGQEYVDVYGATVKKSMDATGASAPDVVARLQPPPDEAGDRAPTSLAG</sequence>
<evidence type="ECO:0000256" key="1">
    <source>
        <dbReference type="ARBA" id="ARBA00022679"/>
    </source>
</evidence>
<dbReference type="PANTHER" id="PTHR10434:SF11">
    <property type="entry name" value="1-ACYL-SN-GLYCEROL-3-PHOSPHATE ACYLTRANSFERASE"/>
    <property type="match status" value="1"/>
</dbReference>
<protein>
    <submittedName>
        <fullName evidence="5">1-acyl-sn-glycerol-3-phosphate acyltransferase</fullName>
    </submittedName>
</protein>
<keyword evidence="1 5" id="KW-0808">Transferase</keyword>
<reference evidence="5 6" key="1">
    <citation type="submission" date="2017-06" db="EMBL/GenBank/DDBJ databases">
        <authorList>
            <person name="Kim H.J."/>
            <person name="Triplett B.A."/>
        </authorList>
    </citation>
    <scope>NUCLEOTIDE SEQUENCE [LARGE SCALE GENOMIC DNA]</scope>
    <source>
        <strain evidence="5 6">DSM 44272</strain>
    </source>
</reference>
<proteinExistence type="predicted"/>
<gene>
    <name evidence="5" type="ORF">SAMN06272737_103239</name>
</gene>
<dbReference type="SUPFAM" id="SSF69593">
    <property type="entry name" value="Glycerol-3-phosphate (1)-acyltransferase"/>
    <property type="match status" value="1"/>
</dbReference>
<evidence type="ECO:0000256" key="2">
    <source>
        <dbReference type="ARBA" id="ARBA00023315"/>
    </source>
</evidence>
<dbReference type="Pfam" id="PF01553">
    <property type="entry name" value="Acyltransferase"/>
    <property type="match status" value="1"/>
</dbReference>
<feature type="domain" description="Phospholipid/glycerol acyltransferase" evidence="4">
    <location>
        <begin position="36"/>
        <end position="155"/>
    </location>
</feature>
<dbReference type="GO" id="GO:0006654">
    <property type="term" value="P:phosphatidic acid biosynthetic process"/>
    <property type="evidence" value="ECO:0007669"/>
    <property type="project" value="TreeGrafter"/>
</dbReference>
<dbReference type="GO" id="GO:0003841">
    <property type="term" value="F:1-acylglycerol-3-phosphate O-acyltransferase activity"/>
    <property type="evidence" value="ECO:0007669"/>
    <property type="project" value="TreeGrafter"/>
</dbReference>
<evidence type="ECO:0000313" key="5">
    <source>
        <dbReference type="EMBL" id="SNR34202.1"/>
    </source>
</evidence>
<evidence type="ECO:0000256" key="3">
    <source>
        <dbReference type="SAM" id="MobiDB-lite"/>
    </source>
</evidence>
<evidence type="ECO:0000259" key="4">
    <source>
        <dbReference type="SMART" id="SM00563"/>
    </source>
</evidence>
<feature type="region of interest" description="Disordered" evidence="3">
    <location>
        <begin position="224"/>
        <end position="253"/>
    </location>
</feature>
<accession>A0A238VIH9</accession>
<keyword evidence="6" id="KW-1185">Reference proteome</keyword>
<evidence type="ECO:0000313" key="6">
    <source>
        <dbReference type="Proteomes" id="UP000198403"/>
    </source>
</evidence>
<name>A0A238VIH9_9ACTN</name>
<dbReference type="InterPro" id="IPR002123">
    <property type="entry name" value="Plipid/glycerol_acylTrfase"/>
</dbReference>
<dbReference type="Proteomes" id="UP000198403">
    <property type="component" value="Unassembled WGS sequence"/>
</dbReference>
<dbReference type="AlphaFoldDB" id="A0A238VIH9"/>
<dbReference type="GO" id="GO:0005886">
    <property type="term" value="C:plasma membrane"/>
    <property type="evidence" value="ECO:0007669"/>
    <property type="project" value="TreeGrafter"/>
</dbReference>
<dbReference type="SMART" id="SM00563">
    <property type="entry name" value="PlsC"/>
    <property type="match status" value="1"/>
</dbReference>